<dbReference type="GO" id="GO:0003676">
    <property type="term" value="F:nucleic acid binding"/>
    <property type="evidence" value="ECO:0007669"/>
    <property type="project" value="InterPro"/>
</dbReference>
<evidence type="ECO:0000313" key="2">
    <source>
        <dbReference type="Proteomes" id="UP000887116"/>
    </source>
</evidence>
<gene>
    <name evidence="1" type="primary">RF55_26489</name>
    <name evidence="1" type="ORF">TNCT_291641</name>
</gene>
<reference evidence="1" key="1">
    <citation type="submission" date="2020-07" db="EMBL/GenBank/DDBJ databases">
        <title>Multicomponent nature underlies the extraordinary mechanical properties of spider dragline silk.</title>
        <authorList>
            <person name="Kono N."/>
            <person name="Nakamura H."/>
            <person name="Mori M."/>
            <person name="Yoshida Y."/>
            <person name="Ohtoshi R."/>
            <person name="Malay A.D."/>
            <person name="Moran D.A.P."/>
            <person name="Tomita M."/>
            <person name="Numata K."/>
            <person name="Arakawa K."/>
        </authorList>
    </citation>
    <scope>NUCLEOTIDE SEQUENCE</scope>
</reference>
<dbReference type="AlphaFoldDB" id="A0A8X6K5U9"/>
<accession>A0A8X6K5U9</accession>
<proteinExistence type="predicted"/>
<dbReference type="InterPro" id="IPR036397">
    <property type="entry name" value="RNaseH_sf"/>
</dbReference>
<sequence length="142" mass="16691">MGPLTRLGSTLTGDRYISILSDHLYPFMFIVHSNKFGELQQDNEILHTSRIATEWFQEYSYEFRHFRWTPKSQDMIIIEYIWDALQRAVHKRSLPPCTSTDLWTALQDSWCKLPPALLQTFVKSMSRRVVALLYARGGSTRY</sequence>
<dbReference type="OrthoDB" id="4843387at2759"/>
<dbReference type="Proteomes" id="UP000887116">
    <property type="component" value="Unassembled WGS sequence"/>
</dbReference>
<dbReference type="EMBL" id="BMAO01010227">
    <property type="protein sequence ID" value="GFQ65735.1"/>
    <property type="molecule type" value="Genomic_DNA"/>
</dbReference>
<keyword evidence="2" id="KW-1185">Reference proteome</keyword>
<comment type="caution">
    <text evidence="1">The sequence shown here is derived from an EMBL/GenBank/DDBJ whole genome shotgun (WGS) entry which is preliminary data.</text>
</comment>
<dbReference type="Gene3D" id="3.30.420.10">
    <property type="entry name" value="Ribonuclease H-like superfamily/Ribonuclease H"/>
    <property type="match status" value="1"/>
</dbReference>
<evidence type="ECO:0000313" key="1">
    <source>
        <dbReference type="EMBL" id="GFQ65735.1"/>
    </source>
</evidence>
<name>A0A8X6K5U9_TRICU</name>
<protein>
    <submittedName>
        <fullName evidence="1">Transposable element tcb2 transposase</fullName>
    </submittedName>
</protein>
<organism evidence="1 2">
    <name type="scientific">Trichonephila clavata</name>
    <name type="common">Joro spider</name>
    <name type="synonym">Nephila clavata</name>
    <dbReference type="NCBI Taxonomy" id="2740835"/>
    <lineage>
        <taxon>Eukaryota</taxon>
        <taxon>Metazoa</taxon>
        <taxon>Ecdysozoa</taxon>
        <taxon>Arthropoda</taxon>
        <taxon>Chelicerata</taxon>
        <taxon>Arachnida</taxon>
        <taxon>Araneae</taxon>
        <taxon>Araneomorphae</taxon>
        <taxon>Entelegynae</taxon>
        <taxon>Araneoidea</taxon>
        <taxon>Nephilidae</taxon>
        <taxon>Trichonephila</taxon>
    </lineage>
</organism>